<dbReference type="Pfam" id="PF06983">
    <property type="entry name" value="3-dmu-9_3-mt"/>
    <property type="match status" value="1"/>
</dbReference>
<dbReference type="InterPro" id="IPR029068">
    <property type="entry name" value="Glyas_Bleomycin-R_OHBP_Dase"/>
</dbReference>
<evidence type="ECO:0000313" key="3">
    <source>
        <dbReference type="Proteomes" id="UP000028525"/>
    </source>
</evidence>
<reference evidence="2 3" key="1">
    <citation type="submission" date="2014-07" db="EMBL/GenBank/DDBJ databases">
        <title>Draft genome of Clostridium celerecrescens 152B isolated from sediments associated with methane hydrate from Krishna Godavari basin.</title>
        <authorList>
            <person name="Honkalas V.S."/>
            <person name="Dabir A.P."/>
            <person name="Arora P."/>
            <person name="Dhakephalkar P.K."/>
        </authorList>
    </citation>
    <scope>NUCLEOTIDE SEQUENCE [LARGE SCALE GENOMIC DNA]</scope>
    <source>
        <strain evidence="2 3">152B</strain>
    </source>
</reference>
<evidence type="ECO:0000259" key="1">
    <source>
        <dbReference type="Pfam" id="PF06983"/>
    </source>
</evidence>
<feature type="domain" description="PhnB-like" evidence="1">
    <location>
        <begin position="5"/>
        <end position="129"/>
    </location>
</feature>
<dbReference type="InterPro" id="IPR028973">
    <property type="entry name" value="PhnB-like"/>
</dbReference>
<dbReference type="SUPFAM" id="SSF54593">
    <property type="entry name" value="Glyoxalase/Bleomycin resistance protein/Dihydroxybiphenyl dioxygenase"/>
    <property type="match status" value="1"/>
</dbReference>
<gene>
    <name evidence="2" type="ORF">IO98_07140</name>
</gene>
<dbReference type="EMBL" id="JPME01000010">
    <property type="protein sequence ID" value="KEZ90549.1"/>
    <property type="molecule type" value="Genomic_DNA"/>
</dbReference>
<accession>A0A084JNL5</accession>
<name>A0A084JNL5_9FIRM</name>
<dbReference type="CDD" id="cd06588">
    <property type="entry name" value="PhnB_like"/>
    <property type="match status" value="1"/>
</dbReference>
<dbReference type="OrthoDB" id="9795306at2"/>
<organism evidence="2 3">
    <name type="scientific">Lacrimispora celerecrescens</name>
    <dbReference type="NCBI Taxonomy" id="29354"/>
    <lineage>
        <taxon>Bacteria</taxon>
        <taxon>Bacillati</taxon>
        <taxon>Bacillota</taxon>
        <taxon>Clostridia</taxon>
        <taxon>Lachnospirales</taxon>
        <taxon>Lachnospiraceae</taxon>
        <taxon>Lacrimispora</taxon>
    </lineage>
</organism>
<evidence type="ECO:0000313" key="2">
    <source>
        <dbReference type="EMBL" id="KEZ90549.1"/>
    </source>
</evidence>
<dbReference type="STRING" id="29354.IO98_07140"/>
<dbReference type="PANTHER" id="PTHR33990">
    <property type="entry name" value="PROTEIN YJDN-RELATED"/>
    <property type="match status" value="1"/>
</dbReference>
<sequence>MLGHYLMFNRNCEEAIKTYEKAFNGTITELRKYSDMPSNPAFPIPEENKNLVLHARLQIDGMEIMCADSSEKSTKGTNMYVSITTKDEALVKNAWDLLKQDGEIYMDLNPSFFAALHGSLQDKYGINWMFTALK</sequence>
<dbReference type="Proteomes" id="UP000028525">
    <property type="component" value="Unassembled WGS sequence"/>
</dbReference>
<dbReference type="PANTHER" id="PTHR33990:SF1">
    <property type="entry name" value="PROTEIN YJDN"/>
    <property type="match status" value="1"/>
</dbReference>
<proteinExistence type="predicted"/>
<dbReference type="Gene3D" id="3.10.180.10">
    <property type="entry name" value="2,3-Dihydroxybiphenyl 1,2-Dioxygenase, domain 1"/>
    <property type="match status" value="1"/>
</dbReference>
<dbReference type="AlphaFoldDB" id="A0A084JNL5"/>
<protein>
    <submittedName>
        <fullName evidence="2">Glyoxalase</fullName>
    </submittedName>
</protein>
<comment type="caution">
    <text evidence="2">The sequence shown here is derived from an EMBL/GenBank/DDBJ whole genome shotgun (WGS) entry which is preliminary data.</text>
</comment>
<keyword evidence="3" id="KW-1185">Reference proteome</keyword>